<dbReference type="InterPro" id="IPR028082">
    <property type="entry name" value="Peripla_BP_I"/>
</dbReference>
<feature type="domain" description="Periplasmic binding protein" evidence="5">
    <location>
        <begin position="28"/>
        <end position="283"/>
    </location>
</feature>
<comment type="caution">
    <text evidence="6">The sequence shown here is derived from an EMBL/GenBank/DDBJ whole genome shotgun (WGS) entry which is preliminary data.</text>
</comment>
<reference evidence="6 7" key="1">
    <citation type="submission" date="2019-03" db="EMBL/GenBank/DDBJ databases">
        <title>Genomic Encyclopedia of Type Strains, Phase IV (KMG-IV): sequencing the most valuable type-strain genomes for metagenomic binning, comparative biology and taxonomic classification.</title>
        <authorList>
            <person name="Goeker M."/>
        </authorList>
    </citation>
    <scope>NUCLEOTIDE SEQUENCE [LARGE SCALE GENOMIC DNA]</scope>
    <source>
        <strain evidence="6 7">DSM 25287</strain>
    </source>
</reference>
<dbReference type="GO" id="GO:0030313">
    <property type="term" value="C:cell envelope"/>
    <property type="evidence" value="ECO:0007669"/>
    <property type="project" value="UniProtKB-SubCell"/>
</dbReference>
<evidence type="ECO:0000313" key="6">
    <source>
        <dbReference type="EMBL" id="TCO82811.1"/>
    </source>
</evidence>
<dbReference type="RefSeq" id="WP_132539404.1">
    <property type="nucleotide sequence ID" value="NZ_SLWY01000004.1"/>
</dbReference>
<evidence type="ECO:0000256" key="1">
    <source>
        <dbReference type="ARBA" id="ARBA00004196"/>
    </source>
</evidence>
<evidence type="ECO:0000313" key="7">
    <source>
        <dbReference type="Proteomes" id="UP000295765"/>
    </source>
</evidence>
<dbReference type="EMBL" id="SLWY01000004">
    <property type="protein sequence ID" value="TCO82811.1"/>
    <property type="molecule type" value="Genomic_DNA"/>
</dbReference>
<comment type="similarity">
    <text evidence="2">Belongs to the bacterial solute-binding protein 2 family.</text>
</comment>
<evidence type="ECO:0000256" key="2">
    <source>
        <dbReference type="ARBA" id="ARBA00007639"/>
    </source>
</evidence>
<dbReference type="PANTHER" id="PTHR46847:SF2">
    <property type="entry name" value="ABC TRANSPORTER SUGAR-BINDING PROTEIN"/>
    <property type="match status" value="1"/>
</dbReference>
<dbReference type="GO" id="GO:0030246">
    <property type="term" value="F:carbohydrate binding"/>
    <property type="evidence" value="ECO:0007669"/>
    <property type="project" value="UniProtKB-ARBA"/>
</dbReference>
<dbReference type="GO" id="GO:0055085">
    <property type="term" value="P:transmembrane transport"/>
    <property type="evidence" value="ECO:0007669"/>
    <property type="project" value="UniProtKB-ARBA"/>
</dbReference>
<name>A0A4R2LI47_9GAMM</name>
<feature type="signal peptide" evidence="4">
    <location>
        <begin position="1"/>
        <end position="22"/>
    </location>
</feature>
<keyword evidence="7" id="KW-1185">Reference proteome</keyword>
<gene>
    <name evidence="6" type="ORF">EV699_104203</name>
</gene>
<dbReference type="Gene3D" id="3.40.50.2300">
    <property type="match status" value="2"/>
</dbReference>
<proteinExistence type="inferred from homology"/>
<dbReference type="AlphaFoldDB" id="A0A4R2LI47"/>
<accession>A0A4R2LI47</accession>
<evidence type="ECO:0000259" key="5">
    <source>
        <dbReference type="Pfam" id="PF13407"/>
    </source>
</evidence>
<dbReference type="OrthoDB" id="250606at2"/>
<dbReference type="SUPFAM" id="SSF53822">
    <property type="entry name" value="Periplasmic binding protein-like I"/>
    <property type="match status" value="1"/>
</dbReference>
<dbReference type="CDD" id="cd06321">
    <property type="entry name" value="PBP1_ABC_sugar_binding-like"/>
    <property type="match status" value="1"/>
</dbReference>
<evidence type="ECO:0000256" key="3">
    <source>
        <dbReference type="ARBA" id="ARBA00022729"/>
    </source>
</evidence>
<dbReference type="Pfam" id="PF13407">
    <property type="entry name" value="Peripla_BP_4"/>
    <property type="match status" value="1"/>
</dbReference>
<dbReference type="Proteomes" id="UP000295765">
    <property type="component" value="Unassembled WGS sequence"/>
</dbReference>
<dbReference type="InterPro" id="IPR025997">
    <property type="entry name" value="SBP_2_dom"/>
</dbReference>
<feature type="chain" id="PRO_5020303870" evidence="4">
    <location>
        <begin position="23"/>
        <end position="311"/>
    </location>
</feature>
<dbReference type="PANTHER" id="PTHR46847">
    <property type="entry name" value="D-ALLOSE-BINDING PERIPLASMIC PROTEIN-RELATED"/>
    <property type="match status" value="1"/>
</dbReference>
<keyword evidence="3 4" id="KW-0732">Signal</keyword>
<sequence length="311" mass="32370">MLTSPRSLLALALLTATAGAHAVDLKSVGVSVSDLGNPFFLQVAKGVEKKAKEIGGPDVKVTVVANSYDLNAQVGQIDDFVANKVQMIVLVAADPKAIAPAIKRARDAGVVVVAVDVAAQGADITVMSDNVQAGEVACEFMAKKMSGKGNAVIVNGPPVSSVIDRVNGCKSVLAKYPDIKILSDNQNANGNREGGLTVMANLLTANPKIDGVFTINDPTGVGADLAAKQAKRSEFTIVSVDGAPAAEEVLKKEGSLFAASSAQNPQLMATRGVEIGYQILQGKRPEKNVELIPTPLITRDNIGEYKGWLAN</sequence>
<organism evidence="6 7">
    <name type="scientific">Plasticicumulans lactativorans</name>
    <dbReference type="NCBI Taxonomy" id="1133106"/>
    <lineage>
        <taxon>Bacteria</taxon>
        <taxon>Pseudomonadati</taxon>
        <taxon>Pseudomonadota</taxon>
        <taxon>Gammaproteobacteria</taxon>
        <taxon>Candidatus Competibacteraceae</taxon>
        <taxon>Plasticicumulans</taxon>
    </lineage>
</organism>
<evidence type="ECO:0000256" key="4">
    <source>
        <dbReference type="SAM" id="SignalP"/>
    </source>
</evidence>
<comment type="subcellular location">
    <subcellularLocation>
        <location evidence="1">Cell envelope</location>
    </subcellularLocation>
</comment>
<protein>
    <submittedName>
        <fullName evidence="6">Monosaccharide ABC transporter substrate-binding protein (CUT2 family)</fullName>
    </submittedName>
</protein>